<dbReference type="Proteomes" id="UP000199533">
    <property type="component" value="Unassembled WGS sequence"/>
</dbReference>
<dbReference type="OrthoDB" id="8547870at2"/>
<proteinExistence type="predicted"/>
<feature type="transmembrane region" description="Helical" evidence="1">
    <location>
        <begin position="93"/>
        <end position="115"/>
    </location>
</feature>
<feature type="transmembrane region" description="Helical" evidence="1">
    <location>
        <begin position="36"/>
        <end position="54"/>
    </location>
</feature>
<keyword evidence="1" id="KW-0812">Transmembrane</keyword>
<evidence type="ECO:0000313" key="2">
    <source>
        <dbReference type="EMBL" id="SFL38577.1"/>
    </source>
</evidence>
<name>A0A1I4HAE2_9PROT</name>
<dbReference type="EMBL" id="FOSP01000074">
    <property type="protein sequence ID" value="SFL38577.1"/>
    <property type="molecule type" value="Genomic_DNA"/>
</dbReference>
<accession>A0A1I4HAE2</accession>
<reference evidence="3" key="1">
    <citation type="submission" date="2016-10" db="EMBL/GenBank/DDBJ databases">
        <authorList>
            <person name="Varghese N."/>
            <person name="Submissions S."/>
        </authorList>
    </citation>
    <scope>NUCLEOTIDE SEQUENCE [LARGE SCALE GENOMIC DNA]</scope>
    <source>
        <strain evidence="3">Nm69</strain>
    </source>
</reference>
<protein>
    <recommendedName>
        <fullName evidence="4">Transmembrane protein</fullName>
    </recommendedName>
</protein>
<evidence type="ECO:0008006" key="4">
    <source>
        <dbReference type="Google" id="ProtNLM"/>
    </source>
</evidence>
<keyword evidence="1" id="KW-0472">Membrane</keyword>
<organism evidence="2 3">
    <name type="scientific">Nitrosomonas aestuarii</name>
    <dbReference type="NCBI Taxonomy" id="52441"/>
    <lineage>
        <taxon>Bacteria</taxon>
        <taxon>Pseudomonadati</taxon>
        <taxon>Pseudomonadota</taxon>
        <taxon>Betaproteobacteria</taxon>
        <taxon>Nitrosomonadales</taxon>
        <taxon>Nitrosomonadaceae</taxon>
        <taxon>Nitrosomonas</taxon>
    </lineage>
</organism>
<dbReference type="AlphaFoldDB" id="A0A1I4HAE2"/>
<feature type="transmembrane region" description="Helical" evidence="1">
    <location>
        <begin position="66"/>
        <end position="87"/>
    </location>
</feature>
<evidence type="ECO:0000313" key="3">
    <source>
        <dbReference type="Proteomes" id="UP000199533"/>
    </source>
</evidence>
<evidence type="ECO:0000256" key="1">
    <source>
        <dbReference type="SAM" id="Phobius"/>
    </source>
</evidence>
<sequence>MIFIIAYLATGIALIGYDFAAPPAHKKTYILEGKLKGILTTWFLWPAVIFMDSYYATKEGKDGIRFALGVILLFIAIFFIASLFFHFVASSSIFAYLGCFVIVVLLSPFLAAIILPDHDKL</sequence>
<dbReference type="RefSeq" id="WP_090703698.1">
    <property type="nucleotide sequence ID" value="NZ_FOSP01000074.1"/>
</dbReference>
<keyword evidence="1" id="KW-1133">Transmembrane helix</keyword>
<keyword evidence="3" id="KW-1185">Reference proteome</keyword>
<gene>
    <name evidence="2" type="ORF">SAMN05216302_10747</name>
</gene>